<sequence>MYLKAFSDLVLVNQLKAEDDRAAFNELYLRYWKVIYDIAAKKLQDPDLAKDVVHDLFVELWYKRHTLVIHTTFAGYLYTMLNHRFIDLQRRKAVHTRAQNELLKTHETASESVHDSFIYTELETRLMHRIEHLPPAMRQIFLLSRQEQLSPQEIAERLSLSTQTVKNQIQNALLRLKEFQLEK</sequence>
<dbReference type="Gene3D" id="1.10.10.10">
    <property type="entry name" value="Winged helix-like DNA-binding domain superfamily/Winged helix DNA-binding domain"/>
    <property type="match status" value="1"/>
</dbReference>
<feature type="domain" description="RNA polymerase sigma-70 region 2" evidence="5">
    <location>
        <begin position="27"/>
        <end position="93"/>
    </location>
</feature>
<keyword evidence="2" id="KW-0805">Transcription regulation</keyword>
<comment type="caution">
    <text evidence="7">The sequence shown here is derived from an EMBL/GenBank/DDBJ whole genome shotgun (WGS) entry which is preliminary data.</text>
</comment>
<gene>
    <name evidence="7" type="ORF">C5O19_12320</name>
</gene>
<dbReference type="PANTHER" id="PTHR43133:SF46">
    <property type="entry name" value="RNA POLYMERASE SIGMA-70 FACTOR ECF SUBFAMILY"/>
    <property type="match status" value="1"/>
</dbReference>
<evidence type="ECO:0000256" key="4">
    <source>
        <dbReference type="ARBA" id="ARBA00023163"/>
    </source>
</evidence>
<evidence type="ECO:0000313" key="8">
    <source>
        <dbReference type="Proteomes" id="UP000239590"/>
    </source>
</evidence>
<dbReference type="Gene3D" id="1.10.1740.10">
    <property type="match status" value="1"/>
</dbReference>
<dbReference type="SUPFAM" id="SSF88659">
    <property type="entry name" value="Sigma3 and sigma4 domains of RNA polymerase sigma factors"/>
    <property type="match status" value="1"/>
</dbReference>
<dbReference type="SUPFAM" id="SSF88946">
    <property type="entry name" value="Sigma2 domain of RNA polymerase sigma factors"/>
    <property type="match status" value="1"/>
</dbReference>
<evidence type="ECO:0000256" key="2">
    <source>
        <dbReference type="ARBA" id="ARBA00023015"/>
    </source>
</evidence>
<dbReference type="EMBL" id="PTRA01000001">
    <property type="protein sequence ID" value="PQA60364.1"/>
    <property type="molecule type" value="Genomic_DNA"/>
</dbReference>
<dbReference type="OrthoDB" id="764811at2"/>
<dbReference type="InterPro" id="IPR007627">
    <property type="entry name" value="RNA_pol_sigma70_r2"/>
</dbReference>
<dbReference type="InterPro" id="IPR013324">
    <property type="entry name" value="RNA_pol_sigma_r3/r4-like"/>
</dbReference>
<evidence type="ECO:0000313" key="7">
    <source>
        <dbReference type="EMBL" id="PQA60364.1"/>
    </source>
</evidence>
<dbReference type="NCBIfam" id="TIGR02985">
    <property type="entry name" value="Sig70_bacteroi1"/>
    <property type="match status" value="1"/>
</dbReference>
<dbReference type="InterPro" id="IPR036388">
    <property type="entry name" value="WH-like_DNA-bd_sf"/>
</dbReference>
<dbReference type="InterPro" id="IPR013249">
    <property type="entry name" value="RNA_pol_sigma70_r4_t2"/>
</dbReference>
<dbReference type="InterPro" id="IPR039425">
    <property type="entry name" value="RNA_pol_sigma-70-like"/>
</dbReference>
<accession>A0A2S7IRN3</accession>
<dbReference type="InterPro" id="IPR014284">
    <property type="entry name" value="RNA_pol_sigma-70_dom"/>
</dbReference>
<protein>
    <submittedName>
        <fullName evidence="7">RNA polymerase subunit sigma-70</fullName>
    </submittedName>
</protein>
<name>A0A2S7IRN3_9BACT</name>
<keyword evidence="3" id="KW-0731">Sigma factor</keyword>
<dbReference type="InterPro" id="IPR014327">
    <property type="entry name" value="RNA_pol_sigma70_bacteroid"/>
</dbReference>
<dbReference type="PANTHER" id="PTHR43133">
    <property type="entry name" value="RNA POLYMERASE ECF-TYPE SIGMA FACTO"/>
    <property type="match status" value="1"/>
</dbReference>
<evidence type="ECO:0000256" key="3">
    <source>
        <dbReference type="ARBA" id="ARBA00023082"/>
    </source>
</evidence>
<comment type="similarity">
    <text evidence="1">Belongs to the sigma-70 factor family. ECF subfamily.</text>
</comment>
<proteinExistence type="inferred from homology"/>
<dbReference type="GO" id="GO:0016987">
    <property type="term" value="F:sigma factor activity"/>
    <property type="evidence" value="ECO:0007669"/>
    <property type="project" value="UniProtKB-KW"/>
</dbReference>
<dbReference type="Pfam" id="PF08281">
    <property type="entry name" value="Sigma70_r4_2"/>
    <property type="match status" value="1"/>
</dbReference>
<evidence type="ECO:0000259" key="6">
    <source>
        <dbReference type="Pfam" id="PF08281"/>
    </source>
</evidence>
<dbReference type="Pfam" id="PF04542">
    <property type="entry name" value="Sigma70_r2"/>
    <property type="match status" value="1"/>
</dbReference>
<dbReference type="AlphaFoldDB" id="A0A2S7IRN3"/>
<organism evidence="7 8">
    <name type="scientific">Siphonobacter curvatus</name>
    <dbReference type="NCBI Taxonomy" id="2094562"/>
    <lineage>
        <taxon>Bacteria</taxon>
        <taxon>Pseudomonadati</taxon>
        <taxon>Bacteroidota</taxon>
        <taxon>Cytophagia</taxon>
        <taxon>Cytophagales</taxon>
        <taxon>Cytophagaceae</taxon>
        <taxon>Siphonobacter</taxon>
    </lineage>
</organism>
<keyword evidence="8" id="KW-1185">Reference proteome</keyword>
<dbReference type="InterPro" id="IPR013325">
    <property type="entry name" value="RNA_pol_sigma_r2"/>
</dbReference>
<evidence type="ECO:0000259" key="5">
    <source>
        <dbReference type="Pfam" id="PF04542"/>
    </source>
</evidence>
<keyword evidence="4" id="KW-0804">Transcription</keyword>
<reference evidence="8" key="1">
    <citation type="submission" date="2018-02" db="EMBL/GenBank/DDBJ databases">
        <title>Genome sequencing of Solimonas sp. HR-BB.</title>
        <authorList>
            <person name="Lee Y."/>
            <person name="Jeon C.O."/>
        </authorList>
    </citation>
    <scope>NUCLEOTIDE SEQUENCE [LARGE SCALE GENOMIC DNA]</scope>
    <source>
        <strain evidence="8">HR-U</strain>
    </source>
</reference>
<dbReference type="Proteomes" id="UP000239590">
    <property type="component" value="Unassembled WGS sequence"/>
</dbReference>
<dbReference type="GO" id="GO:0003677">
    <property type="term" value="F:DNA binding"/>
    <property type="evidence" value="ECO:0007669"/>
    <property type="project" value="InterPro"/>
</dbReference>
<dbReference type="GO" id="GO:0006352">
    <property type="term" value="P:DNA-templated transcription initiation"/>
    <property type="evidence" value="ECO:0007669"/>
    <property type="project" value="InterPro"/>
</dbReference>
<evidence type="ECO:0000256" key="1">
    <source>
        <dbReference type="ARBA" id="ARBA00010641"/>
    </source>
</evidence>
<feature type="domain" description="RNA polymerase sigma factor 70 region 4 type 2" evidence="6">
    <location>
        <begin position="125"/>
        <end position="176"/>
    </location>
</feature>
<dbReference type="NCBIfam" id="TIGR02937">
    <property type="entry name" value="sigma70-ECF"/>
    <property type="match status" value="1"/>
</dbReference>